<proteinExistence type="predicted"/>
<reference evidence="1" key="1">
    <citation type="submission" date="2020-08" db="EMBL/GenBank/DDBJ databases">
        <title>Multicomponent nature underlies the extraordinary mechanical properties of spider dragline silk.</title>
        <authorList>
            <person name="Kono N."/>
            <person name="Nakamura H."/>
            <person name="Mori M."/>
            <person name="Yoshida Y."/>
            <person name="Ohtoshi R."/>
            <person name="Malay A.D."/>
            <person name="Moran D.A.P."/>
            <person name="Tomita M."/>
            <person name="Numata K."/>
            <person name="Arakawa K."/>
        </authorList>
    </citation>
    <scope>NUCLEOTIDE SEQUENCE</scope>
</reference>
<protein>
    <submittedName>
        <fullName evidence="1">Uncharacterized protein</fullName>
    </submittedName>
</protein>
<name>A0A8X6SHV5_TRICX</name>
<accession>A0A8X6SHV5</accession>
<evidence type="ECO:0000313" key="1">
    <source>
        <dbReference type="EMBL" id="GFY13994.1"/>
    </source>
</evidence>
<dbReference type="EMBL" id="BMAU01021325">
    <property type="protein sequence ID" value="GFY13994.1"/>
    <property type="molecule type" value="Genomic_DNA"/>
</dbReference>
<dbReference type="Proteomes" id="UP000887159">
    <property type="component" value="Unassembled WGS sequence"/>
</dbReference>
<keyword evidence="2" id="KW-1185">Reference proteome</keyword>
<dbReference type="AlphaFoldDB" id="A0A8X6SHV5"/>
<organism evidence="1 2">
    <name type="scientific">Trichonephila clavipes</name>
    <name type="common">Golden silk orbweaver</name>
    <name type="synonym">Nephila clavipes</name>
    <dbReference type="NCBI Taxonomy" id="2585209"/>
    <lineage>
        <taxon>Eukaryota</taxon>
        <taxon>Metazoa</taxon>
        <taxon>Ecdysozoa</taxon>
        <taxon>Arthropoda</taxon>
        <taxon>Chelicerata</taxon>
        <taxon>Arachnida</taxon>
        <taxon>Araneae</taxon>
        <taxon>Araneomorphae</taxon>
        <taxon>Entelegynae</taxon>
        <taxon>Araneoidea</taxon>
        <taxon>Nephilidae</taxon>
        <taxon>Trichonephila</taxon>
    </lineage>
</organism>
<sequence>MDQILVAFHGGWNRLIKRQGETGNDAEGSTKTSQMKSIAISRDSLIRLEELIINHKQLIPPNAKENR</sequence>
<evidence type="ECO:0000313" key="2">
    <source>
        <dbReference type="Proteomes" id="UP000887159"/>
    </source>
</evidence>
<gene>
    <name evidence="1" type="ORF">TNCV_1296551</name>
</gene>
<comment type="caution">
    <text evidence="1">The sequence shown here is derived from an EMBL/GenBank/DDBJ whole genome shotgun (WGS) entry which is preliminary data.</text>
</comment>